<comment type="caution">
    <text evidence="2">The sequence shown here is derived from an EMBL/GenBank/DDBJ whole genome shotgun (WGS) entry which is preliminary data.</text>
</comment>
<keyword evidence="1" id="KW-1133">Transmembrane helix</keyword>
<dbReference type="AlphaFoldDB" id="K1LLI2"/>
<evidence type="ECO:0008006" key="4">
    <source>
        <dbReference type="Google" id="ProtNLM"/>
    </source>
</evidence>
<keyword evidence="1" id="KW-0812">Transmembrane</keyword>
<evidence type="ECO:0000313" key="2">
    <source>
        <dbReference type="EMBL" id="EKB51228.1"/>
    </source>
</evidence>
<protein>
    <recommendedName>
        <fullName evidence="4">FUSC family protein</fullName>
    </recommendedName>
</protein>
<name>K1LLI2_CECL9</name>
<gene>
    <name evidence="2" type="ORF">B879_00022</name>
</gene>
<evidence type="ECO:0000313" key="3">
    <source>
        <dbReference type="Proteomes" id="UP000004478"/>
    </source>
</evidence>
<keyword evidence="1" id="KW-0472">Membrane</keyword>
<proteinExistence type="predicted"/>
<feature type="transmembrane region" description="Helical" evidence="1">
    <location>
        <begin position="54"/>
        <end position="71"/>
    </location>
</feature>
<dbReference type="Proteomes" id="UP000004478">
    <property type="component" value="Unassembled WGS sequence"/>
</dbReference>
<organism evidence="2 3">
    <name type="scientific">Cecembia lonarensis (strain CCUG 58316 / KCTC 22772 / LW9)</name>
    <dbReference type="NCBI Taxonomy" id="1225176"/>
    <lineage>
        <taxon>Bacteria</taxon>
        <taxon>Pseudomonadati</taxon>
        <taxon>Bacteroidota</taxon>
        <taxon>Cytophagia</taxon>
        <taxon>Cytophagales</taxon>
        <taxon>Cyclobacteriaceae</taxon>
        <taxon>Cecembia</taxon>
    </lineage>
</organism>
<reference evidence="2 3" key="1">
    <citation type="journal article" date="2012" name="J. Bacteriol.">
        <title>Draft Genome Sequence of Cecembia lonarensis Strain LW9T, Isolated from Lonar Lake, a Haloalkaline Lake in India.</title>
        <authorList>
            <person name="Shivaji S."/>
            <person name="Ara S."/>
            <person name="Singh A."/>
            <person name="Pinnaka A.K."/>
        </authorList>
    </citation>
    <scope>NUCLEOTIDE SEQUENCE [LARGE SCALE GENOMIC DNA]</scope>
    <source>
        <strain evidence="2 3">LW9</strain>
    </source>
</reference>
<sequence>MNKKDIYTMTDEELAIEGQNLKKSKILHALAIGFLAGILVFGLIAWALSSEQNFGFLIPMLIPVFFIHRMLKKPNKNKELEEL</sequence>
<feature type="transmembrane region" description="Helical" evidence="1">
    <location>
        <begin position="26"/>
        <end position="48"/>
    </location>
</feature>
<accession>K1LLI2</accession>
<evidence type="ECO:0000256" key="1">
    <source>
        <dbReference type="SAM" id="Phobius"/>
    </source>
</evidence>
<keyword evidence="3" id="KW-1185">Reference proteome</keyword>
<dbReference type="OrthoDB" id="713928at2"/>
<dbReference type="EMBL" id="AMGM01000001">
    <property type="protein sequence ID" value="EKB51228.1"/>
    <property type="molecule type" value="Genomic_DNA"/>
</dbReference>